<dbReference type="Proteomes" id="UP000185744">
    <property type="component" value="Unassembled WGS sequence"/>
</dbReference>
<evidence type="ECO:0000313" key="1">
    <source>
        <dbReference type="EMBL" id="OKY77382.1"/>
    </source>
</evidence>
<gene>
    <name evidence="1" type="ORF">BTN85_2032</name>
</gene>
<reference evidence="1" key="1">
    <citation type="submission" date="2016-12" db="EMBL/GenBank/DDBJ databases">
        <title>Discovery of methanogenic haloarchaea.</title>
        <authorList>
            <person name="Sorokin D.Y."/>
            <person name="Makarova K.S."/>
            <person name="Abbas B."/>
            <person name="Ferrer M."/>
            <person name="Golyshin P.N."/>
        </authorList>
    </citation>
    <scope>NUCLEOTIDE SEQUENCE [LARGE SCALE GENOMIC DNA]</scope>
    <source>
        <strain evidence="1">HMET1</strain>
    </source>
</reference>
<evidence type="ECO:0000313" key="2">
    <source>
        <dbReference type="Proteomes" id="UP000185744"/>
    </source>
</evidence>
<organism evidence="1 2">
    <name type="scientific">Methanohalarchaeum thermophilum</name>
    <dbReference type="NCBI Taxonomy" id="1903181"/>
    <lineage>
        <taxon>Archaea</taxon>
        <taxon>Methanobacteriati</taxon>
        <taxon>Methanobacteriota</taxon>
        <taxon>Methanonatronarchaeia</taxon>
        <taxon>Methanonatronarchaeales</taxon>
        <taxon>Methanonatronarchaeaceae</taxon>
        <taxon>Candidatus Methanohalarchaeum</taxon>
    </lineage>
</organism>
<accession>A0A1Q6DSS7</accession>
<dbReference type="EMBL" id="MSDW01000002">
    <property type="protein sequence ID" value="OKY77382.1"/>
    <property type="molecule type" value="Genomic_DNA"/>
</dbReference>
<sequence>MPGLREHRNHVEEWFGKEFTDIYEEVHDGIDLDEGARHRAITHHKGFFEEHLEREGVLVAALIISHVYLDLKDSSEHFEPYVRKEHEIIDPKELNKIRWKGGAPQYKISEYELLYTNLIAMIKMLTKHIGQKPETEIEKIIIKYLKHIAKEMNK</sequence>
<comment type="caution">
    <text evidence="1">The sequence shown here is derived from an EMBL/GenBank/DDBJ whole genome shotgun (WGS) entry which is preliminary data.</text>
</comment>
<keyword evidence="2" id="KW-1185">Reference proteome</keyword>
<protein>
    <submittedName>
        <fullName evidence="1">Uncharacterized protein</fullName>
    </submittedName>
</protein>
<dbReference type="AlphaFoldDB" id="A0A1Q6DSS7"/>
<name>A0A1Q6DSS7_METT1</name>
<dbReference type="InParanoid" id="A0A1Q6DSS7"/>
<proteinExistence type="predicted"/>